<dbReference type="EMBL" id="BMAW01074742">
    <property type="protein sequence ID" value="GFT93527.1"/>
    <property type="molecule type" value="Genomic_DNA"/>
</dbReference>
<protein>
    <submittedName>
        <fullName evidence="1">Uncharacterized protein</fullName>
    </submittedName>
</protein>
<gene>
    <name evidence="1" type="ORF">NPIL_504481</name>
</gene>
<comment type="caution">
    <text evidence="1">The sequence shown here is derived from an EMBL/GenBank/DDBJ whole genome shotgun (WGS) entry which is preliminary data.</text>
</comment>
<accession>A0A8X6U900</accession>
<dbReference type="AlphaFoldDB" id="A0A8X6U900"/>
<proteinExistence type="predicted"/>
<dbReference type="OrthoDB" id="2286242at2759"/>
<keyword evidence="2" id="KW-1185">Reference proteome</keyword>
<evidence type="ECO:0000313" key="1">
    <source>
        <dbReference type="EMBL" id="GFT93527.1"/>
    </source>
</evidence>
<name>A0A8X6U900_NEPPI</name>
<reference evidence="1" key="1">
    <citation type="submission" date="2020-08" db="EMBL/GenBank/DDBJ databases">
        <title>Multicomponent nature underlies the extraordinary mechanical properties of spider dragline silk.</title>
        <authorList>
            <person name="Kono N."/>
            <person name="Nakamura H."/>
            <person name="Mori M."/>
            <person name="Yoshida Y."/>
            <person name="Ohtoshi R."/>
            <person name="Malay A.D."/>
            <person name="Moran D.A.P."/>
            <person name="Tomita M."/>
            <person name="Numata K."/>
            <person name="Arakawa K."/>
        </authorList>
    </citation>
    <scope>NUCLEOTIDE SEQUENCE</scope>
</reference>
<sequence length="118" mass="13110">MFLADTLSRAFPVNETVRDDPQMLNIVHTVSKHLLLDIRYFAVAMSGRKDSSSLEHPLQASATCEIVDTDLSIPSNPNDDASADMKAVEFCRTASLLEKQIKSNDQKVLYLKSIIAIE</sequence>
<dbReference type="Proteomes" id="UP000887013">
    <property type="component" value="Unassembled WGS sequence"/>
</dbReference>
<evidence type="ECO:0000313" key="2">
    <source>
        <dbReference type="Proteomes" id="UP000887013"/>
    </source>
</evidence>
<organism evidence="1 2">
    <name type="scientific">Nephila pilipes</name>
    <name type="common">Giant wood spider</name>
    <name type="synonym">Nephila maculata</name>
    <dbReference type="NCBI Taxonomy" id="299642"/>
    <lineage>
        <taxon>Eukaryota</taxon>
        <taxon>Metazoa</taxon>
        <taxon>Ecdysozoa</taxon>
        <taxon>Arthropoda</taxon>
        <taxon>Chelicerata</taxon>
        <taxon>Arachnida</taxon>
        <taxon>Araneae</taxon>
        <taxon>Araneomorphae</taxon>
        <taxon>Entelegynae</taxon>
        <taxon>Araneoidea</taxon>
        <taxon>Nephilidae</taxon>
        <taxon>Nephila</taxon>
    </lineage>
</organism>